<feature type="compositionally biased region" description="Basic and acidic residues" evidence="1">
    <location>
        <begin position="1414"/>
        <end position="1431"/>
    </location>
</feature>
<reference evidence="3" key="1">
    <citation type="submission" date="2019-05" db="EMBL/GenBank/DDBJ databases">
        <title>Annotation for the trematode Paragonimus heterotremus.</title>
        <authorList>
            <person name="Choi Y.-J."/>
        </authorList>
    </citation>
    <scope>NUCLEOTIDE SEQUENCE</scope>
    <source>
        <strain evidence="3">LC</strain>
    </source>
</reference>
<sequence length="1439" mass="154211">MRPFLTVLPEKYSEKNLVSSVMGVINDYVPLSHHRSSDLDEQVFWSKFEDCDVTCESLPSNFAYPLVLSIGTCKKFYLWGFAHTGKAALLFSERNTCTINSKLLPSPLSDEDDFSGKRPLIALCDVIKSCFQWHVRFVSLVDYKTVRTLYFESKTLSVDATSRFVVVARTDCITVLTATTLLECFTITGVKPNASMNSFPKSVPFSLGDRWLAFPDVKPYYHHLSRCGDASSDESRPLSSTVMNVNKRIWNSLSALANSVVPNASTGSALQPDSVRLSPRIPGQPGGAAIGGPDSGWTVLTESTSPADQTTTPGYVTIVDIVALDAQCASWRRVESEVSTINFSTTETVGDSGSSGFSGANCSSSQLNPVGVLSGTSYLNVHDLCEPGSLIAHFMAHRWANVSMLKFDSTGSLLFTACTRGHRFNLFRISNHPCDQRQTAVHHLYILERGTIPCEVVDVAFSHDSRWIAVSSNHGTTHVFPITAYGGPITVRTHTRPYVVNRTSRYHRSSGLDEHHLTRPHLERGSGDLTANFTAALLSTEGVGSNTTFAGPGPGCRGAPVAGLAPRCPHLGIITGPAMGSYGGSTGSIDVSAAHSSPSSLALTHPSDPSFLPAAIEGACSCPLNALYNTSNPRLPPYPEPCQLKPEARLKPHQPGSATTGAAAAALGAATGAFGAVTTSSSNAASLGRHASMLCVTNAGGTQHPGPCMHHPCLNLSVQPVRLQNQSGWYPLPVVEHCWDTFMGPSGGPCIAAQFATPLCFLPNRPRSATVLTDQGRDPYSNKSRAVDGLFIVTADLHLVEYDLCVGPAESANYGEKLYQDGSIRLDCSPVGEWNLRTDAVYVPPFPKHHPLLAAFSTLRNSFEQRNKKDVCVISSEVFRSSGEPDSSTHEDIDLSGAVSKPNQSSIALSKPADDAENRKSAPEKWTPEDAASYWYSQVEITTHLGPLRRIWMGPQFTFQTYSMLSDVGDSSFALSPLVGEINSSSSLFEHLVRIETIKSIDLNKLLPPCNETTSLTSFYGSPKHLDLDAVELHCDSLGTGLNLSTTSPNSSTTILLPESGLSREASPGRMHQKSGTPRSLAGRLLGVSGAGSVLRWRNRSGELTRPVSIACPPGTCTDVADVSVFIEGGSYQDSSLGGSLSSLIGRGGDDVASCIAEAIQDEDTFWHADRNYPELGASVTPVGSGGHNSGVFQFGVRVTPPVTTSPSELYPSMTTISAATTTSPVVMPSSALSEADFPSQEVSPQQHPNPLTEWIWKPQPANDGGDAPTLVLVHAPNKQPSLDPAEFVKLIDVDSTSLSVDQPKVTSKRSKRSKKSRPKSRNPCSGSVGELASGYDMPCKPSHTSMTSPSISGPDSLSTSPAVVEDLRRSMLNQRLGSVAPTCSFETEDTIFGSSEDTSELRRGQCGDSPDLMIDRPTDTVTESLHRSPTEDDEVDDS</sequence>
<dbReference type="PANTHER" id="PTHR13268">
    <property type="entry name" value="BREAST CARCINOMA AMPLIFIED SEQUENCE 3"/>
    <property type="match status" value="1"/>
</dbReference>
<feature type="region of interest" description="Disordered" evidence="1">
    <location>
        <begin position="1060"/>
        <end position="1079"/>
    </location>
</feature>
<dbReference type="Proteomes" id="UP000748531">
    <property type="component" value="Unassembled WGS sequence"/>
</dbReference>
<organism evidence="3 4">
    <name type="scientific">Paragonimus heterotremus</name>
    <dbReference type="NCBI Taxonomy" id="100268"/>
    <lineage>
        <taxon>Eukaryota</taxon>
        <taxon>Metazoa</taxon>
        <taxon>Spiralia</taxon>
        <taxon>Lophotrochozoa</taxon>
        <taxon>Platyhelminthes</taxon>
        <taxon>Trematoda</taxon>
        <taxon>Digenea</taxon>
        <taxon>Plagiorchiida</taxon>
        <taxon>Troglotremata</taxon>
        <taxon>Troglotrematidae</taxon>
        <taxon>Paragonimus</taxon>
    </lineage>
</organism>
<comment type="caution">
    <text evidence="3">The sequence shown here is derived from an EMBL/GenBank/DDBJ whole genome shotgun (WGS) entry which is preliminary data.</text>
</comment>
<dbReference type="Pfam" id="PF21034">
    <property type="entry name" value="BCAS3_WD40"/>
    <property type="match status" value="2"/>
</dbReference>
<dbReference type="SUPFAM" id="SSF50978">
    <property type="entry name" value="WD40 repeat-like"/>
    <property type="match status" value="1"/>
</dbReference>
<dbReference type="InterPro" id="IPR048382">
    <property type="entry name" value="BCAS3_WD40"/>
</dbReference>
<dbReference type="Gene3D" id="2.130.10.10">
    <property type="entry name" value="YVTN repeat-like/Quinoprotein amine dehydrogenase"/>
    <property type="match status" value="1"/>
</dbReference>
<proteinExistence type="predicted"/>
<feature type="region of interest" description="Disordered" evidence="1">
    <location>
        <begin position="880"/>
        <end position="925"/>
    </location>
</feature>
<feature type="region of interest" description="Disordered" evidence="1">
    <location>
        <begin position="1300"/>
        <end position="1362"/>
    </location>
</feature>
<feature type="domain" description="BCAS3 WD40" evidence="2">
    <location>
        <begin position="63"/>
        <end position="261"/>
    </location>
</feature>
<evidence type="ECO:0000313" key="3">
    <source>
        <dbReference type="EMBL" id="KAF5402082.1"/>
    </source>
</evidence>
<name>A0A8J4X0L3_9TREM</name>
<dbReference type="EMBL" id="LUCH01002040">
    <property type="protein sequence ID" value="KAF5402082.1"/>
    <property type="molecule type" value="Genomic_DNA"/>
</dbReference>
<dbReference type="InterPro" id="IPR036322">
    <property type="entry name" value="WD40_repeat_dom_sf"/>
</dbReference>
<dbReference type="GO" id="GO:0042594">
    <property type="term" value="P:response to starvation"/>
    <property type="evidence" value="ECO:0007669"/>
    <property type="project" value="TreeGrafter"/>
</dbReference>
<protein>
    <recommendedName>
        <fullName evidence="2">BCAS3 WD40 domain-containing protein</fullName>
    </recommendedName>
</protein>
<dbReference type="GO" id="GO:0006914">
    <property type="term" value="P:autophagy"/>
    <property type="evidence" value="ECO:0007669"/>
    <property type="project" value="InterPro"/>
</dbReference>
<dbReference type="InterPro" id="IPR045142">
    <property type="entry name" value="BCAS3-like"/>
</dbReference>
<keyword evidence="4" id="KW-1185">Reference proteome</keyword>
<feature type="compositionally biased region" description="Basic residues" evidence="1">
    <location>
        <begin position="1307"/>
        <end position="1321"/>
    </location>
</feature>
<feature type="compositionally biased region" description="Polar residues" evidence="1">
    <location>
        <begin position="1343"/>
        <end position="1362"/>
    </location>
</feature>
<gene>
    <name evidence="3" type="ORF">PHET_04503</name>
</gene>
<evidence type="ECO:0000256" key="1">
    <source>
        <dbReference type="SAM" id="MobiDB-lite"/>
    </source>
</evidence>
<evidence type="ECO:0000313" key="4">
    <source>
        <dbReference type="Proteomes" id="UP000748531"/>
    </source>
</evidence>
<feature type="region of interest" description="Disordered" evidence="1">
    <location>
        <begin position="1390"/>
        <end position="1439"/>
    </location>
</feature>
<accession>A0A8J4X0L3</accession>
<dbReference type="GO" id="GO:0005737">
    <property type="term" value="C:cytoplasm"/>
    <property type="evidence" value="ECO:0007669"/>
    <property type="project" value="TreeGrafter"/>
</dbReference>
<evidence type="ECO:0000259" key="2">
    <source>
        <dbReference type="Pfam" id="PF21034"/>
    </source>
</evidence>
<dbReference type="InterPro" id="IPR015943">
    <property type="entry name" value="WD40/YVTN_repeat-like_dom_sf"/>
</dbReference>
<feature type="domain" description="BCAS3 WD40" evidence="2">
    <location>
        <begin position="385"/>
        <end position="515"/>
    </location>
</feature>
<feature type="compositionally biased region" description="Basic and acidic residues" evidence="1">
    <location>
        <begin position="912"/>
        <end position="925"/>
    </location>
</feature>
<dbReference type="PANTHER" id="PTHR13268:SF0">
    <property type="entry name" value="BCAS3 MICROTUBULE ASSOCIATED CELL MIGRATION FACTOR"/>
    <property type="match status" value="1"/>
</dbReference>
<dbReference type="OrthoDB" id="25778at2759"/>